<gene>
    <name evidence="1" type="ORF">O1611_g3178</name>
</gene>
<accession>A0ACC2JSI7</accession>
<protein>
    <submittedName>
        <fullName evidence="1">Uncharacterized protein</fullName>
    </submittedName>
</protein>
<reference evidence="1" key="1">
    <citation type="submission" date="2022-12" db="EMBL/GenBank/DDBJ databases">
        <title>Genome Sequence of Lasiodiplodia mahajangana.</title>
        <authorList>
            <person name="Buettner E."/>
        </authorList>
    </citation>
    <scope>NUCLEOTIDE SEQUENCE</scope>
    <source>
        <strain evidence="1">VT137</strain>
    </source>
</reference>
<evidence type="ECO:0000313" key="1">
    <source>
        <dbReference type="EMBL" id="KAJ8130455.1"/>
    </source>
</evidence>
<organism evidence="1 2">
    <name type="scientific">Lasiodiplodia mahajangana</name>
    <dbReference type="NCBI Taxonomy" id="1108764"/>
    <lineage>
        <taxon>Eukaryota</taxon>
        <taxon>Fungi</taxon>
        <taxon>Dikarya</taxon>
        <taxon>Ascomycota</taxon>
        <taxon>Pezizomycotina</taxon>
        <taxon>Dothideomycetes</taxon>
        <taxon>Dothideomycetes incertae sedis</taxon>
        <taxon>Botryosphaeriales</taxon>
        <taxon>Botryosphaeriaceae</taxon>
        <taxon>Lasiodiplodia</taxon>
    </lineage>
</organism>
<name>A0ACC2JSI7_9PEZI</name>
<keyword evidence="2" id="KW-1185">Reference proteome</keyword>
<evidence type="ECO:0000313" key="2">
    <source>
        <dbReference type="Proteomes" id="UP001153332"/>
    </source>
</evidence>
<comment type="caution">
    <text evidence="1">The sequence shown here is derived from an EMBL/GenBank/DDBJ whole genome shotgun (WGS) entry which is preliminary data.</text>
</comment>
<proteinExistence type="predicted"/>
<dbReference type="Proteomes" id="UP001153332">
    <property type="component" value="Unassembled WGS sequence"/>
</dbReference>
<dbReference type="EMBL" id="JAPUUL010000496">
    <property type="protein sequence ID" value="KAJ8130455.1"/>
    <property type="molecule type" value="Genomic_DNA"/>
</dbReference>
<sequence length="208" mass="21368">MYSTTILLSIAALAGTSLSQKSDSQFCSAFFTSLVSIIEEEAPTTPPVILSFLIESVETTTPTTTAPPLTTLDFASHALELCEIATELPSSLLPTFQTYAAELLSFGRAHSSEHIAYVTDCAPEAEVSSRSSYLEYIFTATGNFCEETPSPGGASNGTYPTPAPTSTSSYASLNSSTTMVVTAAAARPTGACLGAAAIGGVLGAAALL</sequence>